<evidence type="ECO:0000256" key="3">
    <source>
        <dbReference type="ARBA" id="ARBA00022801"/>
    </source>
</evidence>
<proteinExistence type="predicted"/>
<dbReference type="SFLD" id="SFLDG01129">
    <property type="entry name" value="C1.5:_HAD__Beta-PGM__Phosphata"/>
    <property type="match status" value="1"/>
</dbReference>
<keyword evidence="6" id="KW-1185">Reference proteome</keyword>
<evidence type="ECO:0000313" key="5">
    <source>
        <dbReference type="EMBL" id="MDR6246311.1"/>
    </source>
</evidence>
<evidence type="ECO:0000256" key="1">
    <source>
        <dbReference type="ARBA" id="ARBA00001946"/>
    </source>
</evidence>
<dbReference type="InterPro" id="IPR023214">
    <property type="entry name" value="HAD_sf"/>
</dbReference>
<dbReference type="GO" id="GO:0016787">
    <property type="term" value="F:hydrolase activity"/>
    <property type="evidence" value="ECO:0007669"/>
    <property type="project" value="UniProtKB-KW"/>
</dbReference>
<reference evidence="5 6" key="1">
    <citation type="submission" date="2023-07" db="EMBL/GenBank/DDBJ databases">
        <title>Genomic Encyclopedia of Type Strains, Phase IV (KMG-IV): sequencing the most valuable type-strain genomes for metagenomic binning, comparative biology and taxonomic classification.</title>
        <authorList>
            <person name="Goeker M."/>
        </authorList>
    </citation>
    <scope>NUCLEOTIDE SEQUENCE [LARGE SCALE GENOMIC DNA]</scope>
    <source>
        <strain evidence="5 6">DSM 22170</strain>
    </source>
</reference>
<keyword evidence="2" id="KW-0479">Metal-binding</keyword>
<comment type="cofactor">
    <cofactor evidence="1">
        <name>Mg(2+)</name>
        <dbReference type="ChEBI" id="CHEBI:18420"/>
    </cofactor>
</comment>
<name>A0ABU1J475_9BACL</name>
<dbReference type="EMBL" id="JAVDQH010000026">
    <property type="protein sequence ID" value="MDR6246311.1"/>
    <property type="molecule type" value="Genomic_DNA"/>
</dbReference>
<sequence length="241" mass="27803">MINLIFDMDDTLYDQMDPFGQAYNEVFGTSKEYDVPVEKLFIRSRLHSDVVFDQVQNGQMSDEDMHVYRITHAFADFDITISEQQAVDFQNRYAFHQQHIEVHPFMKELLDYGKEQGWRMGIITNGPAEHQASKVKQLRMDRWIAPEDTFISGKLGISKPDTAIFRHVEQQMNIAAADTCYLGDSYLNDVVGAKKAGWSCIWINRRQIVLPDDVEYVPDANLDKTQHPLDVVKQLIANKTV</sequence>
<evidence type="ECO:0000256" key="4">
    <source>
        <dbReference type="ARBA" id="ARBA00022842"/>
    </source>
</evidence>
<dbReference type="InterPro" id="IPR006439">
    <property type="entry name" value="HAD-SF_hydro_IA"/>
</dbReference>
<dbReference type="PANTHER" id="PTHR46470">
    <property type="entry name" value="N-ACYLNEURAMINATE-9-PHOSPHATASE"/>
    <property type="match status" value="1"/>
</dbReference>
<dbReference type="Gene3D" id="3.40.50.1000">
    <property type="entry name" value="HAD superfamily/HAD-like"/>
    <property type="match status" value="1"/>
</dbReference>
<dbReference type="InterPro" id="IPR006549">
    <property type="entry name" value="HAD-SF_hydro_IIIA"/>
</dbReference>
<organism evidence="5 6">
    <name type="scientific">Paenibacillus hunanensis</name>
    <dbReference type="NCBI Taxonomy" id="539262"/>
    <lineage>
        <taxon>Bacteria</taxon>
        <taxon>Bacillati</taxon>
        <taxon>Bacillota</taxon>
        <taxon>Bacilli</taxon>
        <taxon>Bacillales</taxon>
        <taxon>Paenibacillaceae</taxon>
        <taxon>Paenibacillus</taxon>
    </lineage>
</organism>
<gene>
    <name evidence="5" type="ORF">JOC58_004242</name>
</gene>
<dbReference type="InterPro" id="IPR036412">
    <property type="entry name" value="HAD-like_sf"/>
</dbReference>
<keyword evidence="4" id="KW-0460">Magnesium</keyword>
<comment type="caution">
    <text evidence="5">The sequence shown here is derived from an EMBL/GenBank/DDBJ whole genome shotgun (WGS) entry which is preliminary data.</text>
</comment>
<dbReference type="SUPFAM" id="SSF56784">
    <property type="entry name" value="HAD-like"/>
    <property type="match status" value="1"/>
</dbReference>
<evidence type="ECO:0000313" key="6">
    <source>
        <dbReference type="Proteomes" id="UP001185028"/>
    </source>
</evidence>
<keyword evidence="3 5" id="KW-0378">Hydrolase</keyword>
<dbReference type="InterPro" id="IPR041492">
    <property type="entry name" value="HAD_2"/>
</dbReference>
<evidence type="ECO:0000256" key="2">
    <source>
        <dbReference type="ARBA" id="ARBA00022723"/>
    </source>
</evidence>
<dbReference type="PANTHER" id="PTHR46470:SF2">
    <property type="entry name" value="GLYCERALDEHYDE 3-PHOSPHATE PHOSPHATASE"/>
    <property type="match status" value="1"/>
</dbReference>
<dbReference type="PRINTS" id="PR00413">
    <property type="entry name" value="HADHALOGNASE"/>
</dbReference>
<dbReference type="Proteomes" id="UP001185028">
    <property type="component" value="Unassembled WGS sequence"/>
</dbReference>
<dbReference type="Pfam" id="PF13419">
    <property type="entry name" value="HAD_2"/>
    <property type="match status" value="1"/>
</dbReference>
<dbReference type="InterPro" id="IPR023198">
    <property type="entry name" value="PGP-like_dom2"/>
</dbReference>
<dbReference type="SFLD" id="SFLDS00003">
    <property type="entry name" value="Haloacid_Dehalogenase"/>
    <property type="match status" value="1"/>
</dbReference>
<protein>
    <submittedName>
        <fullName evidence="5">Hydrolase of the HAD superfamily</fullName>
    </submittedName>
</protein>
<dbReference type="InterPro" id="IPR051400">
    <property type="entry name" value="HAD-like_hydrolase"/>
</dbReference>
<dbReference type="NCBIfam" id="TIGR01662">
    <property type="entry name" value="HAD-SF-IIIA"/>
    <property type="match status" value="1"/>
</dbReference>
<dbReference type="Gene3D" id="1.10.150.240">
    <property type="entry name" value="Putative phosphatase, domain 2"/>
    <property type="match status" value="1"/>
</dbReference>
<dbReference type="NCBIfam" id="TIGR01549">
    <property type="entry name" value="HAD-SF-IA-v1"/>
    <property type="match status" value="1"/>
</dbReference>
<dbReference type="RefSeq" id="WP_188778241.1">
    <property type="nucleotide sequence ID" value="NZ_BMMB01000015.1"/>
</dbReference>
<accession>A0ABU1J475</accession>